<sequence>MKYLFVIAHCDPKKESTTYSLSKFVKNELEQAGHEVKVVDLIEDGFKECPSKDDFINIGDKPFFYPFLQKNDNLIPLIKEHQQKLLWAENIIVFAPIWFLGLPAVFYSYIQRVFTYGWGYTLGGKRDGMPLFGRRIMFVVGTGAPKPHYLPNESATTIEGILYHVTNTMYYSGLDCKYSFPVFTAPSLKGDDRIKKFAQVSEAVNNIEKRKSLPFEEKHTGNTEVATFSNLQYID</sequence>
<evidence type="ECO:0000256" key="1">
    <source>
        <dbReference type="ARBA" id="ARBA00006252"/>
    </source>
</evidence>
<reference evidence="5" key="1">
    <citation type="submission" date="2006-10" db="EMBL/GenBank/DDBJ databases">
        <authorList>
            <person name="Amadeo P."/>
            <person name="Zhao Q."/>
            <person name="Wortman J."/>
            <person name="Fraser-Liggett C."/>
            <person name="Carlton J."/>
        </authorList>
    </citation>
    <scope>NUCLEOTIDE SEQUENCE</scope>
    <source>
        <strain evidence="5">G3</strain>
    </source>
</reference>
<dbReference type="InterPro" id="IPR051545">
    <property type="entry name" value="NAD(P)H_dehydrogenase_qn"/>
</dbReference>
<dbReference type="VEuPathDB" id="TrichDB:TVAG_293430"/>
<organism evidence="5 6">
    <name type="scientific">Trichomonas vaginalis (strain ATCC PRA-98 / G3)</name>
    <dbReference type="NCBI Taxonomy" id="412133"/>
    <lineage>
        <taxon>Eukaryota</taxon>
        <taxon>Metamonada</taxon>
        <taxon>Parabasalia</taxon>
        <taxon>Trichomonadida</taxon>
        <taxon>Trichomonadidae</taxon>
        <taxon>Trichomonas</taxon>
    </lineage>
</organism>
<feature type="transmembrane region" description="Helical" evidence="3">
    <location>
        <begin position="91"/>
        <end position="110"/>
    </location>
</feature>
<dbReference type="SUPFAM" id="SSF52218">
    <property type="entry name" value="Flavoproteins"/>
    <property type="match status" value="1"/>
</dbReference>
<dbReference type="VEuPathDB" id="TrichDB:TVAGG3_0378880"/>
<keyword evidence="2" id="KW-0560">Oxidoreductase</keyword>
<dbReference type="GO" id="GO:0003955">
    <property type="term" value="F:NAD(P)H dehydrogenase (quinone) activity"/>
    <property type="evidence" value="ECO:0000318"/>
    <property type="project" value="GO_Central"/>
</dbReference>
<proteinExistence type="inferred from homology"/>
<comment type="similarity">
    <text evidence="1">Belongs to the NAD(P)H dehydrogenase (quinone) family.</text>
</comment>
<keyword evidence="3" id="KW-0812">Transmembrane</keyword>
<dbReference type="PANTHER" id="PTHR10204">
    <property type="entry name" value="NAD P H OXIDOREDUCTASE-RELATED"/>
    <property type="match status" value="1"/>
</dbReference>
<dbReference type="Gene3D" id="3.40.50.360">
    <property type="match status" value="1"/>
</dbReference>
<reference evidence="5" key="2">
    <citation type="journal article" date="2007" name="Science">
        <title>Draft genome sequence of the sexually transmitted pathogen Trichomonas vaginalis.</title>
        <authorList>
            <person name="Carlton J.M."/>
            <person name="Hirt R.P."/>
            <person name="Silva J.C."/>
            <person name="Delcher A.L."/>
            <person name="Schatz M."/>
            <person name="Zhao Q."/>
            <person name="Wortman J.R."/>
            <person name="Bidwell S.L."/>
            <person name="Alsmark U.C.M."/>
            <person name="Besteiro S."/>
            <person name="Sicheritz-Ponten T."/>
            <person name="Noel C.J."/>
            <person name="Dacks J.B."/>
            <person name="Foster P.G."/>
            <person name="Simillion C."/>
            <person name="Van de Peer Y."/>
            <person name="Miranda-Saavedra D."/>
            <person name="Barton G.J."/>
            <person name="Westrop G.D."/>
            <person name="Mueller S."/>
            <person name="Dessi D."/>
            <person name="Fiori P.L."/>
            <person name="Ren Q."/>
            <person name="Paulsen I."/>
            <person name="Zhang H."/>
            <person name="Bastida-Corcuera F.D."/>
            <person name="Simoes-Barbosa A."/>
            <person name="Brown M.T."/>
            <person name="Hayes R.D."/>
            <person name="Mukherjee M."/>
            <person name="Okumura C.Y."/>
            <person name="Schneider R."/>
            <person name="Smith A.J."/>
            <person name="Vanacova S."/>
            <person name="Villalvazo M."/>
            <person name="Haas B.J."/>
            <person name="Pertea M."/>
            <person name="Feldblyum T.V."/>
            <person name="Utterback T.R."/>
            <person name="Shu C.L."/>
            <person name="Osoegawa K."/>
            <person name="de Jong P.J."/>
            <person name="Hrdy I."/>
            <person name="Horvathova L."/>
            <person name="Zubacova Z."/>
            <person name="Dolezal P."/>
            <person name="Malik S.B."/>
            <person name="Logsdon J.M. Jr."/>
            <person name="Henze K."/>
            <person name="Gupta A."/>
            <person name="Wang C.C."/>
            <person name="Dunne R.L."/>
            <person name="Upcroft J.A."/>
            <person name="Upcroft P."/>
            <person name="White O."/>
            <person name="Salzberg S.L."/>
            <person name="Tang P."/>
            <person name="Chiu C.-H."/>
            <person name="Lee Y.-S."/>
            <person name="Embley T.M."/>
            <person name="Coombs G.H."/>
            <person name="Mottram J.C."/>
            <person name="Tachezy J."/>
            <person name="Fraser-Liggett C.M."/>
            <person name="Johnson P.J."/>
        </authorList>
    </citation>
    <scope>NUCLEOTIDE SEQUENCE [LARGE SCALE GENOMIC DNA]</scope>
    <source>
        <strain evidence="5">G3</strain>
    </source>
</reference>
<keyword evidence="6" id="KW-1185">Reference proteome</keyword>
<name>A2FCL6_TRIV3</name>
<dbReference type="GO" id="GO:0005829">
    <property type="term" value="C:cytosol"/>
    <property type="evidence" value="ECO:0000318"/>
    <property type="project" value="GO_Central"/>
</dbReference>
<dbReference type="STRING" id="5722.A2FCL6"/>
<dbReference type="OMA" id="FPGMQVL"/>
<dbReference type="KEGG" id="tva:4755118"/>
<dbReference type="Proteomes" id="UP000001542">
    <property type="component" value="Unassembled WGS sequence"/>
</dbReference>
<accession>A2FCL6</accession>
<dbReference type="InterPro" id="IPR029039">
    <property type="entry name" value="Flavoprotein-like_sf"/>
</dbReference>
<dbReference type="InterPro" id="IPR003680">
    <property type="entry name" value="Flavodoxin_fold"/>
</dbReference>
<gene>
    <name evidence="5" type="ORF">TVAG_293430</name>
</gene>
<dbReference type="EMBL" id="DS113719">
    <property type="protein sequence ID" value="EAX97338.1"/>
    <property type="molecule type" value="Genomic_DNA"/>
</dbReference>
<evidence type="ECO:0000256" key="2">
    <source>
        <dbReference type="ARBA" id="ARBA00023002"/>
    </source>
</evidence>
<dbReference type="InParanoid" id="A2FCL6"/>
<dbReference type="SMR" id="A2FCL6"/>
<dbReference type="Pfam" id="PF02525">
    <property type="entry name" value="Flavodoxin_2"/>
    <property type="match status" value="1"/>
</dbReference>
<evidence type="ECO:0000256" key="3">
    <source>
        <dbReference type="SAM" id="Phobius"/>
    </source>
</evidence>
<keyword evidence="3" id="KW-1133">Transmembrane helix</keyword>
<dbReference type="AlphaFoldDB" id="A2FCL6"/>
<evidence type="ECO:0000313" key="5">
    <source>
        <dbReference type="EMBL" id="EAX97338.1"/>
    </source>
</evidence>
<keyword evidence="3" id="KW-0472">Membrane</keyword>
<dbReference type="RefSeq" id="XP_001310268.1">
    <property type="nucleotide sequence ID" value="XM_001310267.1"/>
</dbReference>
<evidence type="ECO:0000259" key="4">
    <source>
        <dbReference type="Pfam" id="PF02525"/>
    </source>
</evidence>
<dbReference type="OrthoDB" id="26889at2759"/>
<feature type="domain" description="Flavodoxin-like fold" evidence="4">
    <location>
        <begin position="1"/>
        <end position="189"/>
    </location>
</feature>
<evidence type="ECO:0000313" key="6">
    <source>
        <dbReference type="Proteomes" id="UP000001542"/>
    </source>
</evidence>
<protein>
    <submittedName>
        <fullName evidence="5">Flavodoxin-like fold family protein</fullName>
    </submittedName>
</protein>
<dbReference type="PANTHER" id="PTHR10204:SF34">
    <property type="entry name" value="NAD(P)H DEHYDROGENASE [QUINONE] 1 ISOFORM 1"/>
    <property type="match status" value="1"/>
</dbReference>